<protein>
    <recommendedName>
        <fullName evidence="6">Elp3/MiaA/NifB-like radical SAM core domain-containing protein</fullName>
    </recommendedName>
</protein>
<accession>A0A1G1YHC9</accession>
<dbReference type="InterPro" id="IPR006638">
    <property type="entry name" value="Elp3/MiaA/NifB-like_rSAM"/>
</dbReference>
<evidence type="ECO:0000259" key="6">
    <source>
        <dbReference type="SMART" id="SM00729"/>
    </source>
</evidence>
<dbReference type="InterPro" id="IPR023404">
    <property type="entry name" value="rSAM_horseshoe"/>
</dbReference>
<dbReference type="PANTHER" id="PTHR43409">
    <property type="entry name" value="ANAEROBIC MAGNESIUM-PROTOPORPHYRIN IX MONOMETHYL ESTER CYCLASE-RELATED"/>
    <property type="match status" value="1"/>
</dbReference>
<dbReference type="InterPro" id="IPR058240">
    <property type="entry name" value="rSAM_sf"/>
</dbReference>
<gene>
    <name evidence="7" type="ORF">A3J59_02865</name>
</gene>
<proteinExistence type="predicted"/>
<evidence type="ECO:0000256" key="1">
    <source>
        <dbReference type="ARBA" id="ARBA00001966"/>
    </source>
</evidence>
<evidence type="ECO:0000313" key="8">
    <source>
        <dbReference type="Proteomes" id="UP000177310"/>
    </source>
</evidence>
<dbReference type="GO" id="GO:0051536">
    <property type="term" value="F:iron-sulfur cluster binding"/>
    <property type="evidence" value="ECO:0007669"/>
    <property type="project" value="UniProtKB-KW"/>
</dbReference>
<comment type="caution">
    <text evidence="7">The sequence shown here is derived from an EMBL/GenBank/DDBJ whole genome shotgun (WGS) entry which is preliminary data.</text>
</comment>
<keyword evidence="3" id="KW-0479">Metal-binding</keyword>
<feature type="domain" description="Elp3/MiaA/NifB-like radical SAM core" evidence="6">
    <location>
        <begin position="219"/>
        <end position="446"/>
    </location>
</feature>
<name>A0A1G1YHC9_9BACT</name>
<dbReference type="SFLD" id="SFLDG01082">
    <property type="entry name" value="B12-binding_domain_containing"/>
    <property type="match status" value="1"/>
</dbReference>
<evidence type="ECO:0000256" key="5">
    <source>
        <dbReference type="ARBA" id="ARBA00023014"/>
    </source>
</evidence>
<keyword evidence="2" id="KW-0949">S-adenosyl-L-methionine</keyword>
<dbReference type="Proteomes" id="UP000177310">
    <property type="component" value="Unassembled WGS sequence"/>
</dbReference>
<dbReference type="AlphaFoldDB" id="A0A1G1YHC9"/>
<sequence length="563" mass="63469">MKPKQLFRVIDPGYGKRNIFRFIARITMSLGPVAVATAAHRFIPWLAAEVISENNCRKNRGAPLDENGLIDHLSLQQTSRATVIGISASITNAVPRALAIIETYAHLPAELRPKAIIVGGWHAGDDPEPFLRAGATVVVHGEADLVIAPLVAALCHGQDLAEIPGISYWLGETIVRNGIPNDFDRNCAPGQQGFLVVPQEQMDSLPEPDFGLVRFATIKVLPVSRTRGCSGRCKFCRVKGVARHQSPEKLVAQIQSGFSRGIRRFFVVDDRAEEDFDGFSRWLTLLDEWVEARHIKGLDISTQHRLSLAGHPRADEVLSLMRRVGVSTVCIGFESPIKEELEAMAKPTKQSMMLEWTKAWKRYGFLVHCMMIFGYPIRPGQPQPRNSRGEVLTTAERAEIFWQFIKRVNPAYLQLLIYSPIIGTDDYQWLEAEKRVLHDIPYEFHDGLHVCYVPDPGTTPDEVQHEAVTLSRKFYARRVWRFQWLALAAHCLKVGTVVCSMPLIWAALMPLKGWQARLAWQWPKEKFRVSITHWGAQLIIVRFLASLPPFARLLSSVTKRPTT</sequence>
<dbReference type="STRING" id="1797542.A3J59_02865"/>
<evidence type="ECO:0000256" key="3">
    <source>
        <dbReference type="ARBA" id="ARBA00022723"/>
    </source>
</evidence>
<keyword evidence="4" id="KW-0408">Iron</keyword>
<organism evidence="7 8">
    <name type="scientific">Candidatus Buchananbacteria bacterium RIFCSPHIGHO2_02_FULL_56_16</name>
    <dbReference type="NCBI Taxonomy" id="1797542"/>
    <lineage>
        <taxon>Bacteria</taxon>
        <taxon>Candidatus Buchananiibacteriota</taxon>
    </lineage>
</organism>
<dbReference type="Pfam" id="PF04055">
    <property type="entry name" value="Radical_SAM"/>
    <property type="match status" value="1"/>
</dbReference>
<dbReference type="GO" id="GO:0046872">
    <property type="term" value="F:metal ion binding"/>
    <property type="evidence" value="ECO:0007669"/>
    <property type="project" value="UniProtKB-KW"/>
</dbReference>
<evidence type="ECO:0000256" key="2">
    <source>
        <dbReference type="ARBA" id="ARBA00022691"/>
    </source>
</evidence>
<evidence type="ECO:0000256" key="4">
    <source>
        <dbReference type="ARBA" id="ARBA00023004"/>
    </source>
</evidence>
<dbReference type="Gene3D" id="3.40.50.280">
    <property type="entry name" value="Cobalamin-binding domain"/>
    <property type="match status" value="1"/>
</dbReference>
<dbReference type="Gene3D" id="3.80.30.20">
    <property type="entry name" value="tm_1862 like domain"/>
    <property type="match status" value="1"/>
</dbReference>
<dbReference type="SFLD" id="SFLDS00029">
    <property type="entry name" value="Radical_SAM"/>
    <property type="match status" value="1"/>
</dbReference>
<evidence type="ECO:0000313" key="7">
    <source>
        <dbReference type="EMBL" id="OGY51196.1"/>
    </source>
</evidence>
<dbReference type="SMART" id="SM00729">
    <property type="entry name" value="Elp3"/>
    <property type="match status" value="1"/>
</dbReference>
<dbReference type="EMBL" id="MHIL01000022">
    <property type="protein sequence ID" value="OGY51196.1"/>
    <property type="molecule type" value="Genomic_DNA"/>
</dbReference>
<reference evidence="7 8" key="1">
    <citation type="journal article" date="2016" name="Nat. Commun.">
        <title>Thousands of microbial genomes shed light on interconnected biogeochemical processes in an aquifer system.</title>
        <authorList>
            <person name="Anantharaman K."/>
            <person name="Brown C.T."/>
            <person name="Hug L.A."/>
            <person name="Sharon I."/>
            <person name="Castelle C.J."/>
            <person name="Probst A.J."/>
            <person name="Thomas B.C."/>
            <person name="Singh A."/>
            <person name="Wilkins M.J."/>
            <person name="Karaoz U."/>
            <person name="Brodie E.L."/>
            <person name="Williams K.H."/>
            <person name="Hubbard S.S."/>
            <person name="Banfield J.F."/>
        </authorList>
    </citation>
    <scope>NUCLEOTIDE SEQUENCE [LARGE SCALE GENOMIC DNA]</scope>
</reference>
<dbReference type="InterPro" id="IPR007197">
    <property type="entry name" value="rSAM"/>
</dbReference>
<comment type="cofactor">
    <cofactor evidence="1">
        <name>[4Fe-4S] cluster</name>
        <dbReference type="ChEBI" id="CHEBI:49883"/>
    </cofactor>
</comment>
<keyword evidence="5" id="KW-0411">Iron-sulfur</keyword>
<dbReference type="GO" id="GO:0003824">
    <property type="term" value="F:catalytic activity"/>
    <property type="evidence" value="ECO:0007669"/>
    <property type="project" value="InterPro"/>
</dbReference>
<dbReference type="SUPFAM" id="SSF102114">
    <property type="entry name" value="Radical SAM enzymes"/>
    <property type="match status" value="1"/>
</dbReference>
<dbReference type="InterPro" id="IPR051198">
    <property type="entry name" value="BchE-like"/>
</dbReference>